<accession>A0A7G6VTL9</accession>
<evidence type="ECO:0000313" key="2">
    <source>
        <dbReference type="Proteomes" id="UP000515297"/>
    </source>
</evidence>
<dbReference type="Proteomes" id="UP000515297">
    <property type="component" value="Chromosome"/>
</dbReference>
<gene>
    <name evidence="1" type="ORF">H4O24_14500</name>
</gene>
<evidence type="ECO:0000313" key="1">
    <source>
        <dbReference type="EMBL" id="QNE05084.1"/>
    </source>
</evidence>
<protein>
    <submittedName>
        <fullName evidence="1">Uncharacterized protein</fullName>
    </submittedName>
</protein>
<organism evidence="1 2">
    <name type="scientific">Croceicoccus marinus</name>
    <dbReference type="NCBI Taxonomy" id="450378"/>
    <lineage>
        <taxon>Bacteria</taxon>
        <taxon>Pseudomonadati</taxon>
        <taxon>Pseudomonadota</taxon>
        <taxon>Alphaproteobacteria</taxon>
        <taxon>Sphingomonadales</taxon>
        <taxon>Erythrobacteraceae</taxon>
        <taxon>Croceicoccus</taxon>
    </lineage>
</organism>
<dbReference type="RefSeq" id="WP_185884305.1">
    <property type="nucleotide sequence ID" value="NZ_CP060052.1"/>
</dbReference>
<dbReference type="AlphaFoldDB" id="A0A7G6VTL9"/>
<sequence length="568" mass="64348">MPRTYNRKPPAPPATRPARSIIASTCRGLDGQIPSYHWDAKGTRRTNHFSRSDRVDESPYPWGSRIVLFSDAPSAERYKTALVTIQWPSCGLDTPSHALALCDEDGIKRPISQLTAARWPRFFDLAEQPDLVLKITQPSAMRQVTRYLSGLDFETVCEALETEYLDRIHGGRSGESSFDLLWKRDIQGYLNRHSASTVFPKGRLKRYAKRVGIRGKRHEIIAHLFTRVIELERACEYVEGYLKRRTDDNWRSSGADLADLSPLSILSAVYRADQLAPGEPSDHAERSMAILDSLRLRQQGVREDESYEQCLGTDELGYLIRVLLSMLAETPRDRALSRGRASSVFRFALNMLAGISHTRTGHHMNRRLRGEKHEELRIEIEQMGPPSVFAEMSRGMPTWNEFVADDGLTFFGTDLVLRLRGAEEAMVEAGIRDPDRNPLIRAGYCPDAWTSDVGSEAMIDAWICINNELRTLDLNYASPWFKGKEMKDARNRALILSETPIPPMTDFVFANDLEFPCLSAGRLIGIDDDLKKFHFGQKSQIRGLPASKKCLNSNVFGARPYFESLRNH</sequence>
<name>A0A7G6VTL9_9SPHN</name>
<dbReference type="EMBL" id="CP060052">
    <property type="protein sequence ID" value="QNE05084.1"/>
    <property type="molecule type" value="Genomic_DNA"/>
</dbReference>
<proteinExistence type="predicted"/>
<reference evidence="1 2" key="1">
    <citation type="submission" date="2020-08" db="EMBL/GenBank/DDBJ databases">
        <authorList>
            <person name="Liu G."/>
            <person name="Sun C."/>
        </authorList>
    </citation>
    <scope>NUCLEOTIDE SEQUENCE [LARGE SCALE GENOMIC DNA]</scope>
    <source>
        <strain evidence="1 2">OT19</strain>
    </source>
</reference>